<proteinExistence type="predicted"/>
<dbReference type="CDD" id="cd00882">
    <property type="entry name" value="Ras_like_GTPase"/>
    <property type="match status" value="1"/>
</dbReference>
<protein>
    <recommendedName>
        <fullName evidence="1">G domain-containing protein</fullName>
    </recommendedName>
</protein>
<comment type="caution">
    <text evidence="2">The sequence shown here is derived from an EMBL/GenBank/DDBJ whole genome shotgun (WGS) entry which is preliminary data.</text>
</comment>
<dbReference type="OrthoDB" id="8954335at2759"/>
<evidence type="ECO:0000259" key="1">
    <source>
        <dbReference type="Pfam" id="PF01926"/>
    </source>
</evidence>
<accession>A0A4V1Q1R3</accession>
<name>A0A4V1Q1R3_9AGAR</name>
<dbReference type="Pfam" id="PF01926">
    <property type="entry name" value="MMR_HSR1"/>
    <property type="match status" value="1"/>
</dbReference>
<reference evidence="2 3" key="1">
    <citation type="submission" date="2019-01" db="EMBL/GenBank/DDBJ databases">
        <title>Draft genome sequence of Psathyrella aberdarensis IHI B618.</title>
        <authorList>
            <person name="Buettner E."/>
            <person name="Kellner H."/>
        </authorList>
    </citation>
    <scope>NUCLEOTIDE SEQUENCE [LARGE SCALE GENOMIC DNA]</scope>
    <source>
        <strain evidence="2 3">IHI B618</strain>
    </source>
</reference>
<dbReference type="GO" id="GO:0005525">
    <property type="term" value="F:GTP binding"/>
    <property type="evidence" value="ECO:0007669"/>
    <property type="project" value="InterPro"/>
</dbReference>
<dbReference type="Proteomes" id="UP000290288">
    <property type="component" value="Unassembled WGS sequence"/>
</dbReference>
<organism evidence="2 3">
    <name type="scientific">Candolleomyces aberdarensis</name>
    <dbReference type="NCBI Taxonomy" id="2316362"/>
    <lineage>
        <taxon>Eukaryota</taxon>
        <taxon>Fungi</taxon>
        <taxon>Dikarya</taxon>
        <taxon>Basidiomycota</taxon>
        <taxon>Agaricomycotina</taxon>
        <taxon>Agaricomycetes</taxon>
        <taxon>Agaricomycetidae</taxon>
        <taxon>Agaricales</taxon>
        <taxon>Agaricineae</taxon>
        <taxon>Psathyrellaceae</taxon>
        <taxon>Candolleomyces</taxon>
    </lineage>
</organism>
<dbReference type="AlphaFoldDB" id="A0A4V1Q1R3"/>
<dbReference type="Gene3D" id="3.40.50.300">
    <property type="entry name" value="P-loop containing nucleotide triphosphate hydrolases"/>
    <property type="match status" value="1"/>
</dbReference>
<dbReference type="SUPFAM" id="SSF52540">
    <property type="entry name" value="P-loop containing nucleoside triphosphate hydrolases"/>
    <property type="match status" value="1"/>
</dbReference>
<dbReference type="InterPro" id="IPR006073">
    <property type="entry name" value="GTP-bd"/>
</dbReference>
<dbReference type="InterPro" id="IPR027417">
    <property type="entry name" value="P-loop_NTPase"/>
</dbReference>
<gene>
    <name evidence="2" type="ORF">EST38_g13369</name>
</gene>
<keyword evidence="3" id="KW-1185">Reference proteome</keyword>
<dbReference type="EMBL" id="SDEE01001225">
    <property type="protein sequence ID" value="RXW12488.1"/>
    <property type="molecule type" value="Genomic_DNA"/>
</dbReference>
<feature type="domain" description="G" evidence="1">
    <location>
        <begin position="1"/>
        <end position="65"/>
    </location>
</feature>
<evidence type="ECO:0000313" key="2">
    <source>
        <dbReference type="EMBL" id="RXW12488.1"/>
    </source>
</evidence>
<sequence>MGPTGVGKSTFINRFCGEEVVVVSDLMESCTQQIAFTTRMLSDDHPLWPSRRLVLVDTPGFDDTYLPDHEVLRRISVWLARVYDNDTNITGLVYLHNITQKRMLGSTRTNYEMFQKLCGVNAMSRVVMATTHWDMVQSSSDSQRAGEVREDELKKFWAEILSHGAQVMRVQEPEQDTQSIIESILENHAKQVVTKIQKELVDMGRSIPETEAGQHLRYTLQEYLELHKKLKPDGDPEIREKEEQLKKLNVDNSFFSRVKDFFRLKKGGKNLQVYPTKSSHN</sequence>
<evidence type="ECO:0000313" key="3">
    <source>
        <dbReference type="Proteomes" id="UP000290288"/>
    </source>
</evidence>